<evidence type="ECO:0000256" key="4">
    <source>
        <dbReference type="PROSITE-ProRule" id="PRU00723"/>
    </source>
</evidence>
<evidence type="ECO:0000313" key="7">
    <source>
        <dbReference type="EMBL" id="KAK7057700.1"/>
    </source>
</evidence>
<dbReference type="Gene3D" id="3.30.1370.210">
    <property type="match status" value="1"/>
</dbReference>
<dbReference type="Proteomes" id="UP001362999">
    <property type="component" value="Unassembled WGS sequence"/>
</dbReference>
<sequence>MPPPDATAAVEDEDPLNDQEGVPDRKKPVNKNRRGKEKAKTPNPRDGSVKVDEACRLFAAGKCKWGNRCRYRHDLLNPDGGDKDSKPTTLEPPGGSNRPPRRQNPASKNCFAWERKGSCLKGDKCPYKHMSYQEQQQLTEEERFRIGERKRAAIRRQHELESADYEERAAERDIDFLSKVMEGKLTISDSAWVGLVSGTAKMR</sequence>
<protein>
    <recommendedName>
        <fullName evidence="6">C3H1-type domain-containing protein</fullName>
    </recommendedName>
</protein>
<dbReference type="AlphaFoldDB" id="A0AAW0E473"/>
<evidence type="ECO:0000256" key="1">
    <source>
        <dbReference type="ARBA" id="ARBA00022723"/>
    </source>
</evidence>
<evidence type="ECO:0000259" key="6">
    <source>
        <dbReference type="PROSITE" id="PS50103"/>
    </source>
</evidence>
<feature type="domain" description="C3H1-type" evidence="6">
    <location>
        <begin position="104"/>
        <end position="132"/>
    </location>
</feature>
<dbReference type="SUPFAM" id="SSF90229">
    <property type="entry name" value="CCCH zinc finger"/>
    <property type="match status" value="1"/>
</dbReference>
<dbReference type="InterPro" id="IPR036855">
    <property type="entry name" value="Znf_CCCH_sf"/>
</dbReference>
<feature type="zinc finger region" description="C3H1-type" evidence="4">
    <location>
        <begin position="104"/>
        <end position="132"/>
    </location>
</feature>
<evidence type="ECO:0000313" key="8">
    <source>
        <dbReference type="Proteomes" id="UP001362999"/>
    </source>
</evidence>
<accession>A0AAW0E473</accession>
<feature type="zinc finger region" description="C3H1-type" evidence="4">
    <location>
        <begin position="54"/>
        <end position="76"/>
    </location>
</feature>
<feature type="region of interest" description="Disordered" evidence="5">
    <location>
        <begin position="74"/>
        <end position="108"/>
    </location>
</feature>
<dbReference type="InterPro" id="IPR000571">
    <property type="entry name" value="Znf_CCCH"/>
</dbReference>
<evidence type="ECO:0000256" key="5">
    <source>
        <dbReference type="SAM" id="MobiDB-lite"/>
    </source>
</evidence>
<dbReference type="PROSITE" id="PS50103">
    <property type="entry name" value="ZF_C3H1"/>
    <property type="match status" value="2"/>
</dbReference>
<feature type="domain" description="C3H1-type" evidence="6">
    <location>
        <begin position="54"/>
        <end position="76"/>
    </location>
</feature>
<evidence type="ECO:0000256" key="3">
    <source>
        <dbReference type="ARBA" id="ARBA00022833"/>
    </source>
</evidence>
<proteinExistence type="predicted"/>
<keyword evidence="8" id="KW-1185">Reference proteome</keyword>
<keyword evidence="3 4" id="KW-0862">Zinc</keyword>
<feature type="compositionally biased region" description="Basic and acidic residues" evidence="5">
    <location>
        <begin position="74"/>
        <end position="86"/>
    </location>
</feature>
<dbReference type="GO" id="GO:0008270">
    <property type="term" value="F:zinc ion binding"/>
    <property type="evidence" value="ECO:0007669"/>
    <property type="project" value="UniProtKB-KW"/>
</dbReference>
<feature type="compositionally biased region" description="Basic residues" evidence="5">
    <location>
        <begin position="28"/>
        <end position="37"/>
    </location>
</feature>
<feature type="region of interest" description="Disordered" evidence="5">
    <location>
        <begin position="1"/>
        <end position="51"/>
    </location>
</feature>
<gene>
    <name evidence="7" type="ORF">R3P38DRAFT_1183808</name>
</gene>
<keyword evidence="2 4" id="KW-0863">Zinc-finger</keyword>
<evidence type="ECO:0000256" key="2">
    <source>
        <dbReference type="ARBA" id="ARBA00022771"/>
    </source>
</evidence>
<comment type="caution">
    <text evidence="7">The sequence shown here is derived from an EMBL/GenBank/DDBJ whole genome shotgun (WGS) entry which is preliminary data.</text>
</comment>
<reference evidence="7 8" key="1">
    <citation type="journal article" date="2024" name="J Genomics">
        <title>Draft genome sequencing and assembly of Favolaschia claudopus CIRM-BRFM 2984 isolated from oak limbs.</title>
        <authorList>
            <person name="Navarro D."/>
            <person name="Drula E."/>
            <person name="Chaduli D."/>
            <person name="Cazenave R."/>
            <person name="Ahrendt S."/>
            <person name="Wang J."/>
            <person name="Lipzen A."/>
            <person name="Daum C."/>
            <person name="Barry K."/>
            <person name="Grigoriev I.V."/>
            <person name="Favel A."/>
            <person name="Rosso M.N."/>
            <person name="Martin F."/>
        </authorList>
    </citation>
    <scope>NUCLEOTIDE SEQUENCE [LARGE SCALE GENOMIC DNA]</scope>
    <source>
        <strain evidence="7 8">CIRM-BRFM 2984</strain>
    </source>
</reference>
<dbReference type="InterPro" id="IPR041367">
    <property type="entry name" value="Znf-CCCH_4"/>
</dbReference>
<dbReference type="SMART" id="SM00356">
    <property type="entry name" value="ZnF_C3H1"/>
    <property type="match status" value="2"/>
</dbReference>
<organism evidence="7 8">
    <name type="scientific">Favolaschia claudopus</name>
    <dbReference type="NCBI Taxonomy" id="2862362"/>
    <lineage>
        <taxon>Eukaryota</taxon>
        <taxon>Fungi</taxon>
        <taxon>Dikarya</taxon>
        <taxon>Basidiomycota</taxon>
        <taxon>Agaricomycotina</taxon>
        <taxon>Agaricomycetes</taxon>
        <taxon>Agaricomycetidae</taxon>
        <taxon>Agaricales</taxon>
        <taxon>Marasmiineae</taxon>
        <taxon>Mycenaceae</taxon>
        <taxon>Favolaschia</taxon>
    </lineage>
</organism>
<keyword evidence="1 4" id="KW-0479">Metal-binding</keyword>
<dbReference type="Pfam" id="PF18044">
    <property type="entry name" value="zf-CCCH_4"/>
    <property type="match status" value="1"/>
</dbReference>
<dbReference type="EMBL" id="JAWWNJ010000004">
    <property type="protein sequence ID" value="KAK7057700.1"/>
    <property type="molecule type" value="Genomic_DNA"/>
</dbReference>
<name>A0AAW0E473_9AGAR</name>